<dbReference type="OrthoDB" id="292792at2"/>
<comment type="caution">
    <text evidence="1">The sequence shown here is derived from an EMBL/GenBank/DDBJ whole genome shotgun (WGS) entry which is preliminary data.</text>
</comment>
<keyword evidence="2" id="KW-1185">Reference proteome</keyword>
<dbReference type="RefSeq" id="WP_153821472.1">
    <property type="nucleotide sequence ID" value="NZ_WJIE01000006.1"/>
</dbReference>
<organism evidence="1 2">
    <name type="scientific">Polyangium spumosum</name>
    <dbReference type="NCBI Taxonomy" id="889282"/>
    <lineage>
        <taxon>Bacteria</taxon>
        <taxon>Pseudomonadati</taxon>
        <taxon>Myxococcota</taxon>
        <taxon>Polyangia</taxon>
        <taxon>Polyangiales</taxon>
        <taxon>Polyangiaceae</taxon>
        <taxon>Polyangium</taxon>
    </lineage>
</organism>
<name>A0A6N7PRM9_9BACT</name>
<evidence type="ECO:0000313" key="1">
    <source>
        <dbReference type="EMBL" id="MRG94643.1"/>
    </source>
</evidence>
<dbReference type="EMBL" id="WJIE01000006">
    <property type="protein sequence ID" value="MRG94643.1"/>
    <property type="molecule type" value="Genomic_DNA"/>
</dbReference>
<sequence>MQRKESAPRAPRVQWLWQDERNDERYRELLATLKGSSERHADRLLRGMWFFADAPSLLIPAREIWTPPREIHFATEAELRRTLLQLAALKRFKRASAKENKTKGNPATAMCSTTFCGPDVTEQVIAAINKTRSQFASWDDNRKWGACAALNSLQDNGNGQSMASVAWDIVELHNQGWIARYRPACSAPPCQNTVQVGDQCYYAGSVNYVIFGVMCQLCSSYYMGKAASSVWTSDTYIKIAMQYSPAAMYGMILAYKGPLPGRGAAGNYEASQQWARAGYDGWPSVAAPAGDRPNCNPACPQTYSGGSFDVNWHWLNSSGGDRAEPAPGVF</sequence>
<dbReference type="Proteomes" id="UP000440224">
    <property type="component" value="Unassembled WGS sequence"/>
</dbReference>
<protein>
    <submittedName>
        <fullName evidence="1">Uncharacterized protein</fullName>
    </submittedName>
</protein>
<accession>A0A6N7PRM9</accession>
<gene>
    <name evidence="1" type="ORF">GF068_22375</name>
</gene>
<evidence type="ECO:0000313" key="2">
    <source>
        <dbReference type="Proteomes" id="UP000440224"/>
    </source>
</evidence>
<proteinExistence type="predicted"/>
<dbReference type="AlphaFoldDB" id="A0A6N7PRM9"/>
<reference evidence="1 2" key="1">
    <citation type="submission" date="2019-10" db="EMBL/GenBank/DDBJ databases">
        <title>A soil myxobacterium in the family Polyangiaceae.</title>
        <authorList>
            <person name="Li Y."/>
            <person name="Wang J."/>
        </authorList>
    </citation>
    <scope>NUCLEOTIDE SEQUENCE [LARGE SCALE GENOMIC DNA]</scope>
    <source>
        <strain evidence="1 2">DSM 14734</strain>
    </source>
</reference>